<dbReference type="AlphaFoldDB" id="A0A382HKB9"/>
<protein>
    <submittedName>
        <fullName evidence="1">Uncharacterized protein</fullName>
    </submittedName>
</protein>
<accession>A0A382HKB9</accession>
<dbReference type="EMBL" id="UINC01061487">
    <property type="protein sequence ID" value="SVB87113.1"/>
    <property type="molecule type" value="Genomic_DNA"/>
</dbReference>
<organism evidence="1">
    <name type="scientific">marine metagenome</name>
    <dbReference type="NCBI Taxonomy" id="408172"/>
    <lineage>
        <taxon>unclassified sequences</taxon>
        <taxon>metagenomes</taxon>
        <taxon>ecological metagenomes</taxon>
    </lineage>
</organism>
<evidence type="ECO:0000313" key="1">
    <source>
        <dbReference type="EMBL" id="SVB87113.1"/>
    </source>
</evidence>
<name>A0A382HKB9_9ZZZZ</name>
<gene>
    <name evidence="1" type="ORF">METZ01_LOCUS239967</name>
</gene>
<feature type="non-terminal residue" evidence="1">
    <location>
        <position position="44"/>
    </location>
</feature>
<sequence length="44" mass="4879">MLAASLHNRFGLKGVVGALPLATVRHRQNRQAPTSCFTDRWMVA</sequence>
<reference evidence="1" key="1">
    <citation type="submission" date="2018-05" db="EMBL/GenBank/DDBJ databases">
        <authorList>
            <person name="Lanie J.A."/>
            <person name="Ng W.-L."/>
            <person name="Kazmierczak K.M."/>
            <person name="Andrzejewski T.M."/>
            <person name="Davidsen T.M."/>
            <person name="Wayne K.J."/>
            <person name="Tettelin H."/>
            <person name="Glass J.I."/>
            <person name="Rusch D."/>
            <person name="Podicherti R."/>
            <person name="Tsui H.-C.T."/>
            <person name="Winkler M.E."/>
        </authorList>
    </citation>
    <scope>NUCLEOTIDE SEQUENCE</scope>
</reference>
<proteinExistence type="predicted"/>